<name>A0A6S6RU25_9BACT</name>
<evidence type="ECO:0000313" key="1">
    <source>
        <dbReference type="EMBL" id="CAA6798458.1"/>
    </source>
</evidence>
<dbReference type="AlphaFoldDB" id="A0A6S6RU25"/>
<reference evidence="1" key="1">
    <citation type="submission" date="2020-01" db="EMBL/GenBank/DDBJ databases">
        <authorList>
            <person name="Meier V. D."/>
            <person name="Meier V D."/>
        </authorList>
    </citation>
    <scope>NUCLEOTIDE SEQUENCE</scope>
    <source>
        <strain evidence="1">HLG_WM_MAG_03</strain>
    </source>
</reference>
<feature type="non-terminal residue" evidence="1">
    <location>
        <position position="1"/>
    </location>
</feature>
<dbReference type="EMBL" id="CACVAR010000005">
    <property type="protein sequence ID" value="CAA6798458.1"/>
    <property type="molecule type" value="Genomic_DNA"/>
</dbReference>
<sequence length="64" mass="7484">AFKFGMFKTRNQKIQTAIVYASIPLLLLFIAPNTDLVQTAIFSQEAWLNFKDIIIPHDGRWFFH</sequence>
<organism evidence="1">
    <name type="scientific">uncultured Sulfurovum sp</name>
    <dbReference type="NCBI Taxonomy" id="269237"/>
    <lineage>
        <taxon>Bacteria</taxon>
        <taxon>Pseudomonadati</taxon>
        <taxon>Campylobacterota</taxon>
        <taxon>Epsilonproteobacteria</taxon>
        <taxon>Campylobacterales</taxon>
        <taxon>Sulfurovaceae</taxon>
        <taxon>Sulfurovum</taxon>
        <taxon>environmental samples</taxon>
    </lineage>
</organism>
<protein>
    <submittedName>
        <fullName evidence="1">Uncharacterized protein</fullName>
    </submittedName>
</protein>
<gene>
    <name evidence="1" type="ORF">HELGO_WM68177</name>
</gene>
<proteinExistence type="predicted"/>
<accession>A0A6S6RU25</accession>